<evidence type="ECO:0000256" key="2">
    <source>
        <dbReference type="ARBA" id="ARBA00022553"/>
    </source>
</evidence>
<keyword evidence="1" id="KW-0596">Phosphopantetheine</keyword>
<feature type="domain" description="Carrier" evidence="3">
    <location>
        <begin position="21"/>
        <end position="96"/>
    </location>
</feature>
<evidence type="ECO:0000313" key="4">
    <source>
        <dbReference type="EMBL" id="MEE4599330.1"/>
    </source>
</evidence>
<dbReference type="InterPro" id="IPR009081">
    <property type="entry name" value="PP-bd_ACP"/>
</dbReference>
<accession>A0ABU7QD51</accession>
<dbReference type="PROSITE" id="PS50075">
    <property type="entry name" value="CARRIER"/>
    <property type="match status" value="1"/>
</dbReference>
<dbReference type="InterPro" id="IPR020806">
    <property type="entry name" value="PKS_PP-bd"/>
</dbReference>
<dbReference type="InterPro" id="IPR036736">
    <property type="entry name" value="ACP-like_sf"/>
</dbReference>
<gene>
    <name evidence="4" type="ORF">V2J94_47350</name>
</gene>
<dbReference type="Pfam" id="PF00550">
    <property type="entry name" value="PP-binding"/>
    <property type="match status" value="1"/>
</dbReference>
<protein>
    <submittedName>
        <fullName evidence="4">Acyl carrier protein</fullName>
    </submittedName>
</protein>
<proteinExistence type="predicted"/>
<dbReference type="SUPFAM" id="SSF47336">
    <property type="entry name" value="ACP-like"/>
    <property type="match status" value="1"/>
</dbReference>
<sequence length="131" mass="14999">MSEDTPVVRELQELPVSERREALESLVCREFKATLLMTEAEELPLDRNYFSLGFTSLRITEIKQRLEVLLGRSISASALFDRPTVAQLLDYLCDETLGEFFDGSARGREDAPELKSHRAMWEEVLADLYRG</sequence>
<keyword evidence="2" id="KW-0597">Phosphoprotein</keyword>
<dbReference type="EMBL" id="JAZBJO010000073">
    <property type="protein sequence ID" value="MEE4599330.1"/>
    <property type="molecule type" value="Genomic_DNA"/>
</dbReference>
<reference evidence="4 5" key="1">
    <citation type="submission" date="2023-11" db="EMBL/GenBank/DDBJ databases">
        <title>30 novel species of actinomycetes from the DSMZ collection.</title>
        <authorList>
            <person name="Nouioui I."/>
        </authorList>
    </citation>
    <scope>NUCLEOTIDE SEQUENCE [LARGE SCALE GENOMIC DNA]</scope>
    <source>
        <strain evidence="4 5">DSM 41524</strain>
    </source>
</reference>
<evidence type="ECO:0000259" key="3">
    <source>
        <dbReference type="PROSITE" id="PS50075"/>
    </source>
</evidence>
<dbReference type="SMART" id="SM00823">
    <property type="entry name" value="PKS_PP"/>
    <property type="match status" value="1"/>
</dbReference>
<evidence type="ECO:0000256" key="1">
    <source>
        <dbReference type="ARBA" id="ARBA00022450"/>
    </source>
</evidence>
<dbReference type="RefSeq" id="WP_138911965.1">
    <property type="nucleotide sequence ID" value="NZ_JAZBJO010000073.1"/>
</dbReference>
<evidence type="ECO:0000313" key="5">
    <source>
        <dbReference type="Proteomes" id="UP001354709"/>
    </source>
</evidence>
<keyword evidence="5" id="KW-1185">Reference proteome</keyword>
<name>A0ABU7QD51_9ACTN</name>
<organism evidence="4 5">
    <name type="scientific">Streptomyces asiaticus subsp. ignotus</name>
    <dbReference type="NCBI Taxonomy" id="3098222"/>
    <lineage>
        <taxon>Bacteria</taxon>
        <taxon>Bacillati</taxon>
        <taxon>Actinomycetota</taxon>
        <taxon>Actinomycetes</taxon>
        <taxon>Kitasatosporales</taxon>
        <taxon>Streptomycetaceae</taxon>
        <taxon>Streptomyces</taxon>
        <taxon>Streptomyces violaceusniger group</taxon>
    </lineage>
</organism>
<comment type="caution">
    <text evidence="4">The sequence shown here is derived from an EMBL/GenBank/DDBJ whole genome shotgun (WGS) entry which is preliminary data.</text>
</comment>
<dbReference type="Gene3D" id="1.10.1200.10">
    <property type="entry name" value="ACP-like"/>
    <property type="match status" value="1"/>
</dbReference>
<dbReference type="Proteomes" id="UP001354709">
    <property type="component" value="Unassembled WGS sequence"/>
</dbReference>